<evidence type="ECO:0000259" key="3">
    <source>
        <dbReference type="Pfam" id="PF14303"/>
    </source>
</evidence>
<evidence type="ECO:0000313" key="5">
    <source>
        <dbReference type="Proteomes" id="UP000000768"/>
    </source>
</evidence>
<evidence type="ECO:0000256" key="1">
    <source>
        <dbReference type="SAM" id="Coils"/>
    </source>
</evidence>
<evidence type="ECO:0000256" key="2">
    <source>
        <dbReference type="SAM" id="MobiDB-lite"/>
    </source>
</evidence>
<name>A0A1B6PAV7_SORBI</name>
<organism evidence="4 5">
    <name type="scientific">Sorghum bicolor</name>
    <name type="common">Sorghum</name>
    <name type="synonym">Sorghum vulgare</name>
    <dbReference type="NCBI Taxonomy" id="4558"/>
    <lineage>
        <taxon>Eukaryota</taxon>
        <taxon>Viridiplantae</taxon>
        <taxon>Streptophyta</taxon>
        <taxon>Embryophyta</taxon>
        <taxon>Tracheophyta</taxon>
        <taxon>Spermatophyta</taxon>
        <taxon>Magnoliopsida</taxon>
        <taxon>Liliopsida</taxon>
        <taxon>Poales</taxon>
        <taxon>Poaceae</taxon>
        <taxon>PACMAD clade</taxon>
        <taxon>Panicoideae</taxon>
        <taxon>Andropogonodae</taxon>
        <taxon>Andropogoneae</taxon>
        <taxon>Sorghinae</taxon>
        <taxon>Sorghum</taxon>
    </lineage>
</organism>
<sequence>MDRPLPPNRHTTARPDQLRHGQAASSIREIPTAAAYYPDIRQMEAAGGWQQHQVDGQQLGWEQQADGRSQLRRTDYNSSSSIPVAGGCELQQDALLPWLENAAQGGQRQRVLAPNSSAAASASNPFLDVCSTEMDSGRPLTDMIMEGFTPGGVSNNVPHHNEIEASKEVPAVVKSNKKRSKNFTVPEDEMLVSAWLNVSLDPIRGVNQSKDTYWKRIRDFFHLHKDFESNRTQSSLMSRWSSIQHECNTFAHCVSRVEARNQSGASVDDKQANALTMYKNEDQLHRTFQYIHCWKKLKDHSKWINRPQATGPQKPFSKKQKTTANSTPTDALDPVTGTVAETQTATTTVVRPPGTKKEKQKLKQRSSIEALDYLLAKKKEVDAEKELKRKERELKKEERELKKQEMCQKALALQEERIKLDKEKFDFERDQEEERIINIDMSTLSTRQQQFYDDQQKKILARRLGN</sequence>
<dbReference type="PANTHER" id="PTHR45125">
    <property type="entry name" value="F21J9.4-RELATED"/>
    <property type="match status" value="1"/>
</dbReference>
<protein>
    <recommendedName>
        <fullName evidence="3">No apical meristem-associated C-terminal domain-containing protein</fullName>
    </recommendedName>
</protein>
<feature type="region of interest" description="Disordered" evidence="2">
    <location>
        <begin position="1"/>
        <end position="29"/>
    </location>
</feature>
<dbReference type="OMA" id="SSIQHEC"/>
<reference evidence="5" key="2">
    <citation type="journal article" date="2018" name="Plant J.">
        <title>The Sorghum bicolor reference genome: improved assembly, gene annotations, a transcriptome atlas, and signatures of genome organization.</title>
        <authorList>
            <person name="McCormick R.F."/>
            <person name="Truong S.K."/>
            <person name="Sreedasyam A."/>
            <person name="Jenkins J."/>
            <person name="Shu S."/>
            <person name="Sims D."/>
            <person name="Kennedy M."/>
            <person name="Amirebrahimi M."/>
            <person name="Weers B.D."/>
            <person name="McKinley B."/>
            <person name="Mattison A."/>
            <person name="Morishige D.T."/>
            <person name="Grimwood J."/>
            <person name="Schmutz J."/>
            <person name="Mullet J.E."/>
        </authorList>
    </citation>
    <scope>NUCLEOTIDE SEQUENCE [LARGE SCALE GENOMIC DNA]</scope>
    <source>
        <strain evidence="5">cv. BTx623</strain>
    </source>
</reference>
<dbReference type="PANTHER" id="PTHR45125:SF3">
    <property type="entry name" value="NO-APICAL-MERISTEM-ASSOCIATED CARBOXY-TERMINAL DOMAIN PROTEIN"/>
    <property type="match status" value="1"/>
</dbReference>
<dbReference type="InParanoid" id="A0A1B6PAV7"/>
<keyword evidence="1" id="KW-0175">Coiled coil</keyword>
<dbReference type="Proteomes" id="UP000000768">
    <property type="component" value="Chromosome 8"/>
</dbReference>
<dbReference type="OrthoDB" id="677207at2759"/>
<dbReference type="EMBL" id="CM000767">
    <property type="protein sequence ID" value="KXG22842.1"/>
    <property type="molecule type" value="Genomic_DNA"/>
</dbReference>
<reference evidence="4 5" key="1">
    <citation type="journal article" date="2009" name="Nature">
        <title>The Sorghum bicolor genome and the diversification of grasses.</title>
        <authorList>
            <person name="Paterson A.H."/>
            <person name="Bowers J.E."/>
            <person name="Bruggmann R."/>
            <person name="Dubchak I."/>
            <person name="Grimwood J."/>
            <person name="Gundlach H."/>
            <person name="Haberer G."/>
            <person name="Hellsten U."/>
            <person name="Mitros T."/>
            <person name="Poliakov A."/>
            <person name="Schmutz J."/>
            <person name="Spannagl M."/>
            <person name="Tang H."/>
            <person name="Wang X."/>
            <person name="Wicker T."/>
            <person name="Bharti A.K."/>
            <person name="Chapman J."/>
            <person name="Feltus F.A."/>
            <person name="Gowik U."/>
            <person name="Grigoriev I.V."/>
            <person name="Lyons E."/>
            <person name="Maher C.A."/>
            <person name="Martis M."/>
            <person name="Narechania A."/>
            <person name="Otillar R.P."/>
            <person name="Penning B.W."/>
            <person name="Salamov A.A."/>
            <person name="Wang Y."/>
            <person name="Zhang L."/>
            <person name="Carpita N.C."/>
            <person name="Freeling M."/>
            <person name="Gingle A.R."/>
            <person name="Hash C.T."/>
            <person name="Keller B."/>
            <person name="Klein P."/>
            <person name="Kresovich S."/>
            <person name="McCann M.C."/>
            <person name="Ming R."/>
            <person name="Peterson D.G."/>
            <person name="Mehboob-ur-Rahman"/>
            <person name="Ware D."/>
            <person name="Westhoff P."/>
            <person name="Mayer K.F."/>
            <person name="Messing J."/>
            <person name="Rokhsar D.S."/>
        </authorList>
    </citation>
    <scope>NUCLEOTIDE SEQUENCE [LARGE SCALE GENOMIC DNA]</scope>
    <source>
        <strain evidence="5">cv. BTx623</strain>
    </source>
</reference>
<feature type="region of interest" description="Disordered" evidence="2">
    <location>
        <begin position="305"/>
        <end position="334"/>
    </location>
</feature>
<feature type="coiled-coil region" evidence="1">
    <location>
        <begin position="373"/>
        <end position="407"/>
    </location>
</feature>
<dbReference type="AlphaFoldDB" id="A0A1B6PAV7"/>
<dbReference type="Gramene" id="KXG22842">
    <property type="protein sequence ID" value="KXG22842"/>
    <property type="gene ID" value="SORBI_3008G015400"/>
</dbReference>
<feature type="domain" description="No apical meristem-associated C-terminal" evidence="3">
    <location>
        <begin position="286"/>
        <end position="459"/>
    </location>
</feature>
<keyword evidence="5" id="KW-1185">Reference proteome</keyword>
<dbReference type="STRING" id="4558.A0A1B6PAV7"/>
<dbReference type="InterPro" id="IPR029466">
    <property type="entry name" value="NAM-associated_C"/>
</dbReference>
<dbReference type="Pfam" id="PF14303">
    <property type="entry name" value="NAM-associated"/>
    <property type="match status" value="1"/>
</dbReference>
<evidence type="ECO:0000313" key="4">
    <source>
        <dbReference type="EMBL" id="KXG22842.1"/>
    </source>
</evidence>
<proteinExistence type="predicted"/>
<gene>
    <name evidence="4" type="ORF">SORBI_3008G015400</name>
</gene>
<accession>A0A1B6PAV7</accession>